<dbReference type="InterPro" id="IPR003159">
    <property type="entry name" value="Lyase_8_central_dom"/>
</dbReference>
<dbReference type="Gene3D" id="2.60.220.10">
    <property type="entry name" value="Polysaccharide lyase family 8-like, C-terminal"/>
    <property type="match status" value="1"/>
</dbReference>
<dbReference type="Pfam" id="PF02278">
    <property type="entry name" value="Lyase_8"/>
    <property type="match status" value="1"/>
</dbReference>
<feature type="compositionally biased region" description="Polar residues" evidence="3">
    <location>
        <begin position="685"/>
        <end position="706"/>
    </location>
</feature>
<organism evidence="7 8">
    <name type="scientific">Coprinellus micaceus</name>
    <name type="common">Glistening ink-cap mushroom</name>
    <name type="synonym">Coprinus micaceus</name>
    <dbReference type="NCBI Taxonomy" id="71717"/>
    <lineage>
        <taxon>Eukaryota</taxon>
        <taxon>Fungi</taxon>
        <taxon>Dikarya</taxon>
        <taxon>Basidiomycota</taxon>
        <taxon>Agaricomycotina</taxon>
        <taxon>Agaricomycetes</taxon>
        <taxon>Agaricomycetidae</taxon>
        <taxon>Agaricales</taxon>
        <taxon>Agaricineae</taxon>
        <taxon>Psathyrellaceae</taxon>
        <taxon>Coprinellus</taxon>
    </lineage>
</organism>
<evidence type="ECO:0000313" key="7">
    <source>
        <dbReference type="EMBL" id="TEB35006.1"/>
    </source>
</evidence>
<dbReference type="SUPFAM" id="SSF48230">
    <property type="entry name" value="Chondroitin AC/alginate lyase"/>
    <property type="match status" value="1"/>
</dbReference>
<name>A0A4Y7TLF6_COPMI</name>
<evidence type="ECO:0000313" key="8">
    <source>
        <dbReference type="Proteomes" id="UP000298030"/>
    </source>
</evidence>
<keyword evidence="2" id="KW-0456">Lyase</keyword>
<feature type="transmembrane region" description="Helical" evidence="4">
    <location>
        <begin position="159"/>
        <end position="181"/>
    </location>
</feature>
<dbReference type="InterPro" id="IPR004103">
    <property type="entry name" value="Lyase_8_C"/>
</dbReference>
<dbReference type="SUPFAM" id="SSF74650">
    <property type="entry name" value="Galactose mutarotase-like"/>
    <property type="match status" value="1"/>
</dbReference>
<dbReference type="Gene3D" id="1.50.10.100">
    <property type="entry name" value="Chondroitin AC/alginate lyase"/>
    <property type="match status" value="1"/>
</dbReference>
<dbReference type="GO" id="GO:0016837">
    <property type="term" value="F:carbon-oxygen lyase activity, acting on polysaccharides"/>
    <property type="evidence" value="ECO:0007669"/>
    <property type="project" value="UniProtKB-ARBA"/>
</dbReference>
<accession>A0A4Y7TLF6</accession>
<proteinExistence type="inferred from homology"/>
<evidence type="ECO:0000256" key="2">
    <source>
        <dbReference type="ARBA" id="ARBA00023239"/>
    </source>
</evidence>
<keyword evidence="4" id="KW-0812">Transmembrane</keyword>
<feature type="domain" description="Polysaccharide lyase family 8 C-terminal" evidence="6">
    <location>
        <begin position="866"/>
        <end position="940"/>
    </location>
</feature>
<dbReference type="InterPro" id="IPR038970">
    <property type="entry name" value="Lyase_8"/>
</dbReference>
<dbReference type="EMBL" id="QPFP01000008">
    <property type="protein sequence ID" value="TEB35006.1"/>
    <property type="molecule type" value="Genomic_DNA"/>
</dbReference>
<dbReference type="InterPro" id="IPR011071">
    <property type="entry name" value="Lyase_8-like_C"/>
</dbReference>
<evidence type="ECO:0000259" key="5">
    <source>
        <dbReference type="Pfam" id="PF02278"/>
    </source>
</evidence>
<dbReference type="GO" id="GO:0005975">
    <property type="term" value="P:carbohydrate metabolic process"/>
    <property type="evidence" value="ECO:0007669"/>
    <property type="project" value="InterPro"/>
</dbReference>
<protein>
    <submittedName>
        <fullName evidence="7">Uncharacterized protein</fullName>
    </submittedName>
</protein>
<feature type="compositionally biased region" description="Low complexity" evidence="3">
    <location>
        <begin position="668"/>
        <end position="680"/>
    </location>
</feature>
<comment type="caution">
    <text evidence="7">The sequence shown here is derived from an EMBL/GenBank/DDBJ whole genome shotgun (WGS) entry which is preliminary data.</text>
</comment>
<dbReference type="Gene3D" id="2.70.98.10">
    <property type="match status" value="2"/>
</dbReference>
<feature type="region of interest" description="Disordered" evidence="3">
    <location>
        <begin position="661"/>
        <end position="706"/>
    </location>
</feature>
<evidence type="ECO:0000256" key="3">
    <source>
        <dbReference type="SAM" id="MobiDB-lite"/>
    </source>
</evidence>
<sequence>MISGISKTITLYLAPLLALTADDPFSFGLPGPYTPSSQRGSTADRVSVNGAHPNRPKPVPLMALVCFWVSFGACTRPKNEEPLNCTLPAFSSTYDLKVLPNNAPSLLLSAPSAATPVFIAIALALSVFFLFSFTLINFREKMPGKMSAVFDKPAVQRGSALVGFFGFMIGMTAFLVLRMWFGKAVQDFNAMIASQGAQGPKLIAQTGKRIYDGLGRLRLLGCSHYHFAHETERQDDEGLKGSPSRNGWKSIVTKLGNHDGSNSRISLEILSRGEPWDILMHCQLQFLTLREIRGLGVRALIFVPQAHPSSSSANCTLVINTLPSTLTLGQNGDGTAGQMATVYDRRVASILDDLPSSKDISTLLNSLNEDGQWPQSEVDLTTGCEARRANWLAQQHWRRIVVMAAAWHGGLDNSQQWYQSGELLNATRKAMGHWFGRDFKNDACLDNGGKAACPCDNPDNSLWNTNWYSNVILIPELVGQTCLLLNSTLTSDELLSCGHITSRGYSPFYRAKRPGFLAGANGRGGKRMGFGLTGLSVSILVFCITATTARTSNKWMIIANTLTGVLHWDLSAIGRMITFPVADNHWAICGLLRSSKAMFTVFRVIRGRLMLENKLGNMPFFANDYMVHRGSNYVSTLKMYSSRTLNTECVNSQNLFRPKDSTLAPELSTTTSQATNTKTSLPLGTGTSSPASPLTTKTRLSPATIPEQTGFESFVGGVSDGRSGISVMRYTNPITKALSYQKAWFFTKSGLEHVVRRSGDTKAQGRLTSKTDSSRTYTRPDSLWHADVGYTFPSNTRATLNLKKGEATGNWLDIGTSTQPPTTVDLWAAWLDHSVSLDSPVEYTVWPGIGYSDFQRKQHRSPIQTVANGKDASAIYERDEDRLMLVFWNAQGGSVTFRDFGIQFPPQAPFTISTTVATTLIVSLEDGSVVASDPSQTLDSTIVTFKLGPGRPPKFWTGGRTKVLNLTFPNGGAAGSSVTAKL</sequence>
<dbReference type="PANTHER" id="PTHR38481:SF1">
    <property type="entry name" value="HYALURONATE LYASE"/>
    <property type="match status" value="1"/>
</dbReference>
<dbReference type="OrthoDB" id="5980780at2759"/>
<evidence type="ECO:0000256" key="4">
    <source>
        <dbReference type="SAM" id="Phobius"/>
    </source>
</evidence>
<dbReference type="AlphaFoldDB" id="A0A4Y7TLF6"/>
<dbReference type="SUPFAM" id="SSF49863">
    <property type="entry name" value="Hyaluronate lyase-like, C-terminal domain"/>
    <property type="match status" value="1"/>
</dbReference>
<comment type="similarity">
    <text evidence="1">Belongs to the polysaccharide lyase 8 family.</text>
</comment>
<dbReference type="GO" id="GO:0005576">
    <property type="term" value="C:extracellular region"/>
    <property type="evidence" value="ECO:0007669"/>
    <property type="project" value="InterPro"/>
</dbReference>
<dbReference type="GO" id="GO:0030246">
    <property type="term" value="F:carbohydrate binding"/>
    <property type="evidence" value="ECO:0007669"/>
    <property type="project" value="InterPro"/>
</dbReference>
<keyword evidence="4" id="KW-0472">Membrane</keyword>
<feature type="transmembrane region" description="Helical" evidence="4">
    <location>
        <begin position="117"/>
        <end position="138"/>
    </location>
</feature>
<dbReference type="Pfam" id="PF02884">
    <property type="entry name" value="Lyase_8_C"/>
    <property type="match status" value="1"/>
</dbReference>
<dbReference type="PANTHER" id="PTHR38481">
    <property type="entry name" value="HYALURONATE LYASE"/>
    <property type="match status" value="1"/>
</dbReference>
<dbReference type="Proteomes" id="UP000298030">
    <property type="component" value="Unassembled WGS sequence"/>
</dbReference>
<reference evidence="7 8" key="1">
    <citation type="journal article" date="2019" name="Nat. Ecol. Evol.">
        <title>Megaphylogeny resolves global patterns of mushroom evolution.</title>
        <authorList>
            <person name="Varga T."/>
            <person name="Krizsan K."/>
            <person name="Foldi C."/>
            <person name="Dima B."/>
            <person name="Sanchez-Garcia M."/>
            <person name="Sanchez-Ramirez S."/>
            <person name="Szollosi G.J."/>
            <person name="Szarkandi J.G."/>
            <person name="Papp V."/>
            <person name="Albert L."/>
            <person name="Andreopoulos W."/>
            <person name="Angelini C."/>
            <person name="Antonin V."/>
            <person name="Barry K.W."/>
            <person name="Bougher N.L."/>
            <person name="Buchanan P."/>
            <person name="Buyck B."/>
            <person name="Bense V."/>
            <person name="Catcheside P."/>
            <person name="Chovatia M."/>
            <person name="Cooper J."/>
            <person name="Damon W."/>
            <person name="Desjardin D."/>
            <person name="Finy P."/>
            <person name="Geml J."/>
            <person name="Haridas S."/>
            <person name="Hughes K."/>
            <person name="Justo A."/>
            <person name="Karasinski D."/>
            <person name="Kautmanova I."/>
            <person name="Kiss B."/>
            <person name="Kocsube S."/>
            <person name="Kotiranta H."/>
            <person name="LaButti K.M."/>
            <person name="Lechner B.E."/>
            <person name="Liimatainen K."/>
            <person name="Lipzen A."/>
            <person name="Lukacs Z."/>
            <person name="Mihaltcheva S."/>
            <person name="Morgado L.N."/>
            <person name="Niskanen T."/>
            <person name="Noordeloos M.E."/>
            <person name="Ohm R.A."/>
            <person name="Ortiz-Santana B."/>
            <person name="Ovrebo C."/>
            <person name="Racz N."/>
            <person name="Riley R."/>
            <person name="Savchenko A."/>
            <person name="Shiryaev A."/>
            <person name="Soop K."/>
            <person name="Spirin V."/>
            <person name="Szebenyi C."/>
            <person name="Tomsovsky M."/>
            <person name="Tulloss R.E."/>
            <person name="Uehling J."/>
            <person name="Grigoriev I.V."/>
            <person name="Vagvolgyi C."/>
            <person name="Papp T."/>
            <person name="Martin F.M."/>
            <person name="Miettinen O."/>
            <person name="Hibbett D.S."/>
            <person name="Nagy L.G."/>
        </authorList>
    </citation>
    <scope>NUCLEOTIDE SEQUENCE [LARGE SCALE GENOMIC DNA]</scope>
    <source>
        <strain evidence="7 8">FP101781</strain>
    </source>
</reference>
<keyword evidence="4" id="KW-1133">Transmembrane helix</keyword>
<evidence type="ECO:0000259" key="6">
    <source>
        <dbReference type="Pfam" id="PF02884"/>
    </source>
</evidence>
<dbReference type="InterPro" id="IPR008929">
    <property type="entry name" value="Chondroitin_lyas"/>
</dbReference>
<feature type="region of interest" description="Disordered" evidence="3">
    <location>
        <begin position="757"/>
        <end position="778"/>
    </location>
</feature>
<feature type="compositionally biased region" description="Polar residues" evidence="3">
    <location>
        <begin position="766"/>
        <end position="778"/>
    </location>
</feature>
<gene>
    <name evidence="7" type="ORF">FA13DRAFT_1707180</name>
</gene>
<keyword evidence="8" id="KW-1185">Reference proteome</keyword>
<dbReference type="InterPro" id="IPR014718">
    <property type="entry name" value="GH-type_carb-bd"/>
</dbReference>
<feature type="domain" description="Polysaccharide lyase family 8 central" evidence="5">
    <location>
        <begin position="620"/>
        <end position="849"/>
    </location>
</feature>
<dbReference type="InterPro" id="IPR011013">
    <property type="entry name" value="Gal_mutarotase_sf_dom"/>
</dbReference>
<evidence type="ECO:0000256" key="1">
    <source>
        <dbReference type="ARBA" id="ARBA00006699"/>
    </source>
</evidence>